<evidence type="ECO:0008006" key="5">
    <source>
        <dbReference type="Google" id="ProtNLM"/>
    </source>
</evidence>
<comment type="similarity">
    <text evidence="1">Belongs to the ustYa family.</text>
</comment>
<dbReference type="OrthoDB" id="3687641at2759"/>
<keyword evidence="2" id="KW-1133">Transmembrane helix</keyword>
<dbReference type="EMBL" id="LFZO01000053">
    <property type="protein sequence ID" value="KXT15679.1"/>
    <property type="molecule type" value="Genomic_DNA"/>
</dbReference>
<protein>
    <recommendedName>
        <fullName evidence="5">Tat pathway signal sequence</fullName>
    </recommendedName>
</protein>
<dbReference type="PANTHER" id="PTHR33365">
    <property type="entry name" value="YALI0B05434P"/>
    <property type="match status" value="1"/>
</dbReference>
<proteinExistence type="inferred from homology"/>
<dbReference type="PANTHER" id="PTHR33365:SF13">
    <property type="entry name" value="TAT PATHWAY SIGNAL SEQUENCE"/>
    <property type="match status" value="1"/>
</dbReference>
<evidence type="ECO:0000313" key="3">
    <source>
        <dbReference type="EMBL" id="KXT15679.1"/>
    </source>
</evidence>
<dbReference type="Pfam" id="PF11807">
    <property type="entry name" value="UstYa"/>
    <property type="match status" value="1"/>
</dbReference>
<sequence length="317" mass="35856">MASFDIYGDEKHAEVDTTSDDIQEPLLWSPEAFKRRNRLQSWCFWIPLGFSYILTAGLSAVVTRSLVNGPCAGKDRVPSFLSSIDRGLHVEIGNAAGSVGLEGKETWNNFTASTEFGGDQIEDWWYDLGVYSLPFLVPEEFAEEFDLDPAKHALVRPDDPGYAPGDIPYAGYPMSIEVMHKLHCLNLIRQATWFNHEYYRSIHHRTWSGGHESADGVPLETIMKEHVGHCVDVLRQNLICDADIELIPYLKDRGNSNDWARPKTCRNFGAVREFVASHQWTAAISSEFVLDDHHASIKGTAMTRKPKHSMEELWKGF</sequence>
<dbReference type="Proteomes" id="UP000073492">
    <property type="component" value="Unassembled WGS sequence"/>
</dbReference>
<evidence type="ECO:0000313" key="4">
    <source>
        <dbReference type="Proteomes" id="UP000073492"/>
    </source>
</evidence>
<keyword evidence="2" id="KW-0812">Transmembrane</keyword>
<reference evidence="3 4" key="1">
    <citation type="submission" date="2015-07" db="EMBL/GenBank/DDBJ databases">
        <title>Comparative genomics of the Sigatoka disease complex on banana suggests a link between parallel evolutionary changes in Pseudocercospora fijiensis and Pseudocercospora eumusae and increased virulence on the banana host.</title>
        <authorList>
            <person name="Chang T.-C."/>
            <person name="Salvucci A."/>
            <person name="Crous P.W."/>
            <person name="Stergiopoulos I."/>
        </authorList>
    </citation>
    <scope>NUCLEOTIDE SEQUENCE [LARGE SCALE GENOMIC DNA]</scope>
    <source>
        <strain evidence="3 4">CBS 116634</strain>
    </source>
</reference>
<dbReference type="InterPro" id="IPR021765">
    <property type="entry name" value="UstYa-like"/>
</dbReference>
<dbReference type="AlphaFoldDB" id="A0A139ILT6"/>
<name>A0A139ILT6_9PEZI</name>
<accession>A0A139ILT6</accession>
<keyword evidence="4" id="KW-1185">Reference proteome</keyword>
<evidence type="ECO:0000256" key="2">
    <source>
        <dbReference type="SAM" id="Phobius"/>
    </source>
</evidence>
<gene>
    <name evidence="3" type="ORF">AC579_6139</name>
</gene>
<dbReference type="GO" id="GO:0043386">
    <property type="term" value="P:mycotoxin biosynthetic process"/>
    <property type="evidence" value="ECO:0007669"/>
    <property type="project" value="InterPro"/>
</dbReference>
<comment type="caution">
    <text evidence="3">The sequence shown here is derived from an EMBL/GenBank/DDBJ whole genome shotgun (WGS) entry which is preliminary data.</text>
</comment>
<feature type="transmembrane region" description="Helical" evidence="2">
    <location>
        <begin position="42"/>
        <end position="62"/>
    </location>
</feature>
<dbReference type="STRING" id="113226.A0A139ILT6"/>
<keyword evidence="2" id="KW-0472">Membrane</keyword>
<evidence type="ECO:0000256" key="1">
    <source>
        <dbReference type="ARBA" id="ARBA00035112"/>
    </source>
</evidence>
<organism evidence="3 4">
    <name type="scientific">Pseudocercospora musae</name>
    <dbReference type="NCBI Taxonomy" id="113226"/>
    <lineage>
        <taxon>Eukaryota</taxon>
        <taxon>Fungi</taxon>
        <taxon>Dikarya</taxon>
        <taxon>Ascomycota</taxon>
        <taxon>Pezizomycotina</taxon>
        <taxon>Dothideomycetes</taxon>
        <taxon>Dothideomycetidae</taxon>
        <taxon>Mycosphaerellales</taxon>
        <taxon>Mycosphaerellaceae</taxon>
        <taxon>Pseudocercospora</taxon>
    </lineage>
</organism>